<proteinExistence type="predicted"/>
<comment type="caution">
    <text evidence="1">The sequence shown here is derived from an EMBL/GenBank/DDBJ whole genome shotgun (WGS) entry which is preliminary data.</text>
</comment>
<sequence length="167" mass="18634">MTWWIIAQTTALARLTPTNSARPYKVAISSGSSCLTLMSRRPGQSVRRVMGRYGEETRFSGRPNAEASRTWRRFAERLNRASAFQQRPEAAAGSLDGVQRRLAGDGRTAAGRRPQTKTVRRICTTCRARKQVCQYQALRSVKDEAQGLSDNEKITVSSSLYSLKHIA</sequence>
<evidence type="ECO:0000313" key="2">
    <source>
        <dbReference type="Proteomes" id="UP000784294"/>
    </source>
</evidence>
<dbReference type="AlphaFoldDB" id="A0A448XHI3"/>
<dbReference type="EMBL" id="CAAALY010253309">
    <property type="protein sequence ID" value="VEL36834.1"/>
    <property type="molecule type" value="Genomic_DNA"/>
</dbReference>
<gene>
    <name evidence="1" type="ORF">PXEA_LOCUS30274</name>
</gene>
<dbReference type="Proteomes" id="UP000784294">
    <property type="component" value="Unassembled WGS sequence"/>
</dbReference>
<name>A0A448XHI3_9PLAT</name>
<keyword evidence="2" id="KW-1185">Reference proteome</keyword>
<evidence type="ECO:0000313" key="1">
    <source>
        <dbReference type="EMBL" id="VEL36834.1"/>
    </source>
</evidence>
<reference evidence="1" key="1">
    <citation type="submission" date="2018-11" db="EMBL/GenBank/DDBJ databases">
        <authorList>
            <consortium name="Pathogen Informatics"/>
        </authorList>
    </citation>
    <scope>NUCLEOTIDE SEQUENCE</scope>
</reference>
<protein>
    <submittedName>
        <fullName evidence="1">Uncharacterized protein</fullName>
    </submittedName>
</protein>
<accession>A0A448XHI3</accession>
<organism evidence="1 2">
    <name type="scientific">Protopolystoma xenopodis</name>
    <dbReference type="NCBI Taxonomy" id="117903"/>
    <lineage>
        <taxon>Eukaryota</taxon>
        <taxon>Metazoa</taxon>
        <taxon>Spiralia</taxon>
        <taxon>Lophotrochozoa</taxon>
        <taxon>Platyhelminthes</taxon>
        <taxon>Monogenea</taxon>
        <taxon>Polyopisthocotylea</taxon>
        <taxon>Polystomatidea</taxon>
        <taxon>Polystomatidae</taxon>
        <taxon>Protopolystoma</taxon>
    </lineage>
</organism>